<evidence type="ECO:0000259" key="6">
    <source>
        <dbReference type="SMART" id="SM01217"/>
    </source>
</evidence>
<keyword evidence="2 4" id="KW-0378">Hydrolase</keyword>
<dbReference type="Proteomes" id="UP000663859">
    <property type="component" value="Unassembled WGS sequence"/>
</dbReference>
<dbReference type="InterPro" id="IPR036962">
    <property type="entry name" value="Glyco_hydro_3_N_sf"/>
</dbReference>
<dbReference type="EMBL" id="CAJNOB010000023">
    <property type="protein sequence ID" value="CAF0698764.1"/>
    <property type="molecule type" value="Genomic_DNA"/>
</dbReference>
<sequence>MGLRKADKKNPVAAFTLCLLLGATTGLASQAQHASPHAARPLSSQKLVARMTLEEKIGQLVLLPAVVQGKEVTLSQDQRELVREGKAGAILNLVGAEATDQVQAIAIRESRLGIPLVFAADVIQGRNTIFPIPLALAASWNPSLVREVARRAAEEAWASGVRWTFSPMLDVSRDPRWGRMAEGPGEDPYLASRLARAWVEGFQGKGLGQPGTLASCPKHFVAYGAAEGGRDYNSVEVSDHLLWEVYLPPFLEAIRAGAPSIMAAFVSLNGIPAVANQKLLRDLLRKQLGFQGVIVSDWGALGELTIHGVAKDRVEAAFKALRAGIDMDMSSEIYLRNLGSAVRAKRELEALLEEAVLRVLEFKRRLHLWEHPFTQPLPPPSASWTKLDRELARKAATQTFVLLKNEGGVLPLSPTIRRIALVGPLFDNSETPLGPWRTRQPQSGAVTLLEALQEELGDRGEILTAGWPWGQPTQRDKAKVLACARQADVVLLSIGELVHMDGESASRATLGLPAGQEELVELVASVHKPAVAILFNGRALALPELVNQVPALLEVWFPGVESGHAICDVLLGKESPSGRLPVSFPRSVGQLPVYYNHRRTGRPPGQMFTSRYIDSPVDPLFPFGYGLTYTQFQYGACQSTPRSFHRREKIRVGAWIQNVGKRPGEEVVQLYVRALSGELARPIRELKGFQRIYLLPGQRQWVEFSLQAEDLGYWDPEGVFRVEPGIYQVWISPNSQEGIPGTIELLEG</sequence>
<dbReference type="SUPFAM" id="SSF52279">
    <property type="entry name" value="Beta-D-glucan exohydrolase, C-terminal domain"/>
    <property type="match status" value="1"/>
</dbReference>
<dbReference type="SUPFAM" id="SSF51445">
    <property type="entry name" value="(Trans)glycosidases"/>
    <property type="match status" value="1"/>
</dbReference>
<dbReference type="Gene3D" id="3.40.50.1700">
    <property type="entry name" value="Glycoside hydrolase family 3 C-terminal domain"/>
    <property type="match status" value="1"/>
</dbReference>
<keyword evidence="3" id="KW-0119">Carbohydrate metabolism</keyword>
<feature type="domain" description="Fibronectin type III-like" evidence="6">
    <location>
        <begin position="666"/>
        <end position="735"/>
    </location>
</feature>
<gene>
    <name evidence="7" type="primary">bglX</name>
    <name evidence="7" type="ORF">MPNT_30011</name>
</gene>
<dbReference type="PRINTS" id="PR00133">
    <property type="entry name" value="GLHYDRLASE3"/>
</dbReference>
<dbReference type="AlphaFoldDB" id="A0A8J2BNG9"/>
<dbReference type="InterPro" id="IPR013783">
    <property type="entry name" value="Ig-like_fold"/>
</dbReference>
<evidence type="ECO:0000256" key="4">
    <source>
        <dbReference type="RuleBase" id="RU361161"/>
    </source>
</evidence>
<dbReference type="Gene3D" id="2.60.40.10">
    <property type="entry name" value="Immunoglobulins"/>
    <property type="match status" value="1"/>
</dbReference>
<dbReference type="Pfam" id="PF00933">
    <property type="entry name" value="Glyco_hydro_3"/>
    <property type="match status" value="1"/>
</dbReference>
<feature type="signal peptide" evidence="5">
    <location>
        <begin position="1"/>
        <end position="28"/>
    </location>
</feature>
<reference evidence="7" key="1">
    <citation type="submission" date="2021-02" db="EMBL/GenBank/DDBJ databases">
        <authorList>
            <person name="Cremers G."/>
            <person name="Picone N."/>
        </authorList>
    </citation>
    <scope>NUCLEOTIDE SEQUENCE</scope>
    <source>
        <strain evidence="7">PQ17</strain>
    </source>
</reference>
<name>A0A8J2BNG9_9BACT</name>
<dbReference type="InterPro" id="IPR001764">
    <property type="entry name" value="Glyco_hydro_3_N"/>
</dbReference>
<dbReference type="PROSITE" id="PS00775">
    <property type="entry name" value="GLYCOSYL_HYDROL_F3"/>
    <property type="match status" value="1"/>
</dbReference>
<dbReference type="FunFam" id="2.60.40.10:FF:000495">
    <property type="entry name" value="Periplasmic beta-glucosidase"/>
    <property type="match status" value="1"/>
</dbReference>
<evidence type="ECO:0000313" key="7">
    <source>
        <dbReference type="EMBL" id="CAF0698764.1"/>
    </source>
</evidence>
<evidence type="ECO:0000256" key="3">
    <source>
        <dbReference type="ARBA" id="ARBA00023277"/>
    </source>
</evidence>
<dbReference type="InterPro" id="IPR036881">
    <property type="entry name" value="Glyco_hydro_3_C_sf"/>
</dbReference>
<feature type="chain" id="PRO_5035144230" evidence="5">
    <location>
        <begin position="29"/>
        <end position="748"/>
    </location>
</feature>
<proteinExistence type="inferred from homology"/>
<dbReference type="Gene3D" id="3.20.20.300">
    <property type="entry name" value="Glycoside hydrolase, family 3, N-terminal domain"/>
    <property type="match status" value="1"/>
</dbReference>
<evidence type="ECO:0000313" key="8">
    <source>
        <dbReference type="Proteomes" id="UP000663859"/>
    </source>
</evidence>
<comment type="similarity">
    <text evidence="1 4">Belongs to the glycosyl hydrolase 3 family.</text>
</comment>
<dbReference type="GO" id="GO:0005975">
    <property type="term" value="P:carbohydrate metabolic process"/>
    <property type="evidence" value="ECO:0007669"/>
    <property type="project" value="InterPro"/>
</dbReference>
<evidence type="ECO:0000256" key="5">
    <source>
        <dbReference type="SAM" id="SignalP"/>
    </source>
</evidence>
<dbReference type="EC" id="3.2.1.21" evidence="7"/>
<dbReference type="PANTHER" id="PTHR42715">
    <property type="entry name" value="BETA-GLUCOSIDASE"/>
    <property type="match status" value="1"/>
</dbReference>
<keyword evidence="5" id="KW-0732">Signal</keyword>
<keyword evidence="8" id="KW-1185">Reference proteome</keyword>
<dbReference type="Pfam" id="PF01915">
    <property type="entry name" value="Glyco_hydro_3_C"/>
    <property type="match status" value="1"/>
</dbReference>
<accession>A0A8J2BNG9</accession>
<evidence type="ECO:0000256" key="2">
    <source>
        <dbReference type="ARBA" id="ARBA00022801"/>
    </source>
</evidence>
<protein>
    <submittedName>
        <fullName evidence="7">Beta-glucosidase</fullName>
        <ecNumber evidence="7">3.2.1.21</ecNumber>
    </submittedName>
</protein>
<dbReference type="InterPro" id="IPR002772">
    <property type="entry name" value="Glyco_hydro_3_C"/>
</dbReference>
<dbReference type="GO" id="GO:0008422">
    <property type="term" value="F:beta-glucosidase activity"/>
    <property type="evidence" value="ECO:0007669"/>
    <property type="project" value="UniProtKB-EC"/>
</dbReference>
<dbReference type="Pfam" id="PF14310">
    <property type="entry name" value="Fn3-like"/>
    <property type="match status" value="1"/>
</dbReference>
<dbReference type="PANTHER" id="PTHR42715:SF10">
    <property type="entry name" value="BETA-GLUCOSIDASE"/>
    <property type="match status" value="1"/>
</dbReference>
<dbReference type="InterPro" id="IPR026891">
    <property type="entry name" value="Fn3-like"/>
</dbReference>
<dbReference type="InterPro" id="IPR050288">
    <property type="entry name" value="Cellulose_deg_GH3"/>
</dbReference>
<dbReference type="SMART" id="SM01217">
    <property type="entry name" value="Fn3_like"/>
    <property type="match status" value="1"/>
</dbReference>
<comment type="caution">
    <text evidence="7">The sequence shown here is derived from an EMBL/GenBank/DDBJ whole genome shotgun (WGS) entry which is preliminary data.</text>
</comment>
<organism evidence="7 8">
    <name type="scientific">Candidatus Methylacidithermus pantelleriae</name>
    <dbReference type="NCBI Taxonomy" id="2744239"/>
    <lineage>
        <taxon>Bacteria</taxon>
        <taxon>Pseudomonadati</taxon>
        <taxon>Verrucomicrobiota</taxon>
        <taxon>Methylacidiphilae</taxon>
        <taxon>Methylacidiphilales</taxon>
        <taxon>Methylacidiphilaceae</taxon>
        <taxon>Candidatus Methylacidithermus</taxon>
    </lineage>
</organism>
<keyword evidence="4 7" id="KW-0326">Glycosidase</keyword>
<dbReference type="InterPro" id="IPR017853">
    <property type="entry name" value="GH"/>
</dbReference>
<evidence type="ECO:0000256" key="1">
    <source>
        <dbReference type="ARBA" id="ARBA00005336"/>
    </source>
</evidence>
<dbReference type="InterPro" id="IPR019800">
    <property type="entry name" value="Glyco_hydro_3_AS"/>
</dbReference>